<keyword evidence="3" id="KW-1185">Reference proteome</keyword>
<dbReference type="AlphaFoldDB" id="T1DUK0"/>
<dbReference type="STRING" id="1325130.HFN_1462"/>
<gene>
    <name evidence="2" type="ORF">HFN_1462</name>
</gene>
<dbReference type="InterPro" id="IPR035985">
    <property type="entry name" value="Ubiquitin-activating_enz"/>
</dbReference>
<evidence type="ECO:0000313" key="3">
    <source>
        <dbReference type="Proteomes" id="UP000018143"/>
    </source>
</evidence>
<proteinExistence type="predicted"/>
<dbReference type="PANTHER" id="PTHR43267">
    <property type="entry name" value="TRNA THREONYLCARBAMOYLADENOSINE DEHYDRATASE"/>
    <property type="match status" value="1"/>
</dbReference>
<sequence length="230" mass="25874">MLQYRKNKGEARMSERFARTKLLFGDKFSQIQKKKVIIFGVGGVGGFALDCLYRTGIGEIVIVDKDIFDESNQNRQIGSQQVGEKKIEVLQKLYPGIKGMFAQVDENLLENLDLRAFDYVIDAIDDIPAKVLLAMQCKDMPFGRFICSTGSAKKLNPLDIRVSSIWKSYGDRFARKLRDNLKKQKFNQNFKVVFSPEPPKCEGLGSFSAVTASFGLQIASEVIQDILKGE</sequence>
<name>T1DUK0_9HELI</name>
<dbReference type="SUPFAM" id="SSF69572">
    <property type="entry name" value="Activating enzymes of the ubiquitin-like proteins"/>
    <property type="match status" value="1"/>
</dbReference>
<feature type="domain" description="THIF-type NAD/FAD binding fold" evidence="1">
    <location>
        <begin position="26"/>
        <end position="226"/>
    </location>
</feature>
<dbReference type="EMBL" id="BASD01000003">
    <property type="protein sequence ID" value="GAD17903.1"/>
    <property type="molecule type" value="Genomic_DNA"/>
</dbReference>
<reference evidence="2 3" key="1">
    <citation type="journal article" date="2013" name="Genome Announc.">
        <title>Draft Genome Sequence of Helicobacter fennelliae Strain MRY12-0050, Isolated from a Bacteremia Patient.</title>
        <authorList>
            <person name="Rimbara E."/>
            <person name="Matsui M."/>
            <person name="Mori S."/>
            <person name="Suzuki S."/>
            <person name="Suzuki M."/>
            <person name="Kim H."/>
            <person name="Sekizuka T."/>
            <person name="Kuroda M."/>
            <person name="Shibayama K."/>
        </authorList>
    </citation>
    <scope>NUCLEOTIDE SEQUENCE [LARGE SCALE GENOMIC DNA]</scope>
    <source>
        <strain evidence="2 3">MRY12-0050</strain>
    </source>
</reference>
<dbReference type="GO" id="GO:0008641">
    <property type="term" value="F:ubiquitin-like modifier activating enzyme activity"/>
    <property type="evidence" value="ECO:0007669"/>
    <property type="project" value="InterPro"/>
</dbReference>
<dbReference type="GO" id="GO:0061504">
    <property type="term" value="P:cyclic threonylcarbamoyladenosine biosynthetic process"/>
    <property type="evidence" value="ECO:0007669"/>
    <property type="project" value="TreeGrafter"/>
</dbReference>
<accession>T1DUK0</accession>
<dbReference type="InterPro" id="IPR045886">
    <property type="entry name" value="ThiF/MoeB/HesA"/>
</dbReference>
<dbReference type="InterPro" id="IPR000594">
    <property type="entry name" value="ThiF_NAD_FAD-bd"/>
</dbReference>
<dbReference type="Pfam" id="PF00899">
    <property type="entry name" value="ThiF"/>
    <property type="match status" value="1"/>
</dbReference>
<evidence type="ECO:0000313" key="2">
    <source>
        <dbReference type="EMBL" id="GAD17903.1"/>
    </source>
</evidence>
<dbReference type="Gene3D" id="3.40.50.720">
    <property type="entry name" value="NAD(P)-binding Rossmann-like Domain"/>
    <property type="match status" value="1"/>
</dbReference>
<protein>
    <submittedName>
        <fullName evidence="2">Molybdopterin biosynthesis MoeB protein</fullName>
    </submittedName>
</protein>
<dbReference type="Proteomes" id="UP000018143">
    <property type="component" value="Unassembled WGS sequence"/>
</dbReference>
<organism evidence="2 3">
    <name type="scientific">Helicobacter fennelliae MRY12-0050</name>
    <dbReference type="NCBI Taxonomy" id="1325130"/>
    <lineage>
        <taxon>Bacteria</taxon>
        <taxon>Pseudomonadati</taxon>
        <taxon>Campylobacterota</taxon>
        <taxon>Epsilonproteobacteria</taxon>
        <taxon>Campylobacterales</taxon>
        <taxon>Helicobacteraceae</taxon>
        <taxon>Helicobacter</taxon>
    </lineage>
</organism>
<comment type="caution">
    <text evidence="2">The sequence shown here is derived from an EMBL/GenBank/DDBJ whole genome shotgun (WGS) entry which is preliminary data.</text>
</comment>
<evidence type="ECO:0000259" key="1">
    <source>
        <dbReference type="Pfam" id="PF00899"/>
    </source>
</evidence>
<dbReference type="eggNOG" id="COG1179">
    <property type="taxonomic scope" value="Bacteria"/>
</dbReference>
<dbReference type="GO" id="GO:0061503">
    <property type="term" value="F:tRNA threonylcarbamoyladenosine dehydratase"/>
    <property type="evidence" value="ECO:0007669"/>
    <property type="project" value="TreeGrafter"/>
</dbReference>
<dbReference type="PANTHER" id="PTHR43267:SF1">
    <property type="entry name" value="TRNA THREONYLCARBAMOYLADENOSINE DEHYDRATASE"/>
    <property type="match status" value="1"/>
</dbReference>